<evidence type="ECO:0000259" key="4">
    <source>
        <dbReference type="Pfam" id="PF00535"/>
    </source>
</evidence>
<feature type="domain" description="Glycosyltransferase 2-like" evidence="4">
    <location>
        <begin position="26"/>
        <end position="182"/>
    </location>
</feature>
<comment type="caution">
    <text evidence="5">The sequence shown here is derived from an EMBL/GenBank/DDBJ whole genome shotgun (WGS) entry which is preliminary data.</text>
</comment>
<dbReference type="InterPro" id="IPR001173">
    <property type="entry name" value="Glyco_trans_2-like"/>
</dbReference>
<dbReference type="Proteomes" id="UP001555786">
    <property type="component" value="Unassembled WGS sequence"/>
</dbReference>
<evidence type="ECO:0000313" key="5">
    <source>
        <dbReference type="EMBL" id="MEW9305486.1"/>
    </source>
</evidence>
<accession>A0ABV3PIN0</accession>
<proteinExistence type="inferred from homology"/>
<evidence type="ECO:0000313" key="6">
    <source>
        <dbReference type="Proteomes" id="UP001555786"/>
    </source>
</evidence>
<dbReference type="PANTHER" id="PTHR43179">
    <property type="entry name" value="RHAMNOSYLTRANSFERASE WBBL"/>
    <property type="match status" value="1"/>
</dbReference>
<keyword evidence="2 5" id="KW-0328">Glycosyltransferase</keyword>
<dbReference type="Pfam" id="PF00535">
    <property type="entry name" value="Glycos_transf_2"/>
    <property type="match status" value="1"/>
</dbReference>
<dbReference type="Gene3D" id="3.90.550.10">
    <property type="entry name" value="Spore Coat Polysaccharide Biosynthesis Protein SpsA, Chain A"/>
    <property type="match status" value="1"/>
</dbReference>
<dbReference type="RefSeq" id="WP_367623527.1">
    <property type="nucleotide sequence ID" value="NZ_JBFNQD010000002.1"/>
</dbReference>
<protein>
    <submittedName>
        <fullName evidence="5">Glycosyltransferase</fullName>
        <ecNumber evidence="5">2.4.-.-</ecNumber>
    </submittedName>
</protein>
<dbReference type="InterPro" id="IPR029044">
    <property type="entry name" value="Nucleotide-diphossugar_trans"/>
</dbReference>
<reference evidence="5 6" key="1">
    <citation type="submission" date="2024-07" db="EMBL/GenBank/DDBJ databases">
        <title>Description of Labrys sedimenti sp. nov., isolated from a diclofenac-degrading enrichment culture.</title>
        <authorList>
            <person name="Tancsics A."/>
            <person name="Csepanyi A."/>
        </authorList>
    </citation>
    <scope>NUCLEOTIDE SEQUENCE [LARGE SCALE GENOMIC DNA]</scope>
    <source>
        <strain evidence="5 6">LMG 23578</strain>
    </source>
</reference>
<dbReference type="EC" id="2.4.-.-" evidence="5"/>
<evidence type="ECO:0000256" key="2">
    <source>
        <dbReference type="ARBA" id="ARBA00022676"/>
    </source>
</evidence>
<keyword evidence="6" id="KW-1185">Reference proteome</keyword>
<evidence type="ECO:0000256" key="3">
    <source>
        <dbReference type="ARBA" id="ARBA00022679"/>
    </source>
</evidence>
<comment type="similarity">
    <text evidence="1">Belongs to the glycosyltransferase 2 family.</text>
</comment>
<organism evidence="5 6">
    <name type="scientific">Labrys neptuniae</name>
    <dbReference type="NCBI Taxonomy" id="376174"/>
    <lineage>
        <taxon>Bacteria</taxon>
        <taxon>Pseudomonadati</taxon>
        <taxon>Pseudomonadota</taxon>
        <taxon>Alphaproteobacteria</taxon>
        <taxon>Hyphomicrobiales</taxon>
        <taxon>Xanthobacteraceae</taxon>
        <taxon>Labrys</taxon>
    </lineage>
</organism>
<dbReference type="GO" id="GO:0016757">
    <property type="term" value="F:glycosyltransferase activity"/>
    <property type="evidence" value="ECO:0007669"/>
    <property type="project" value="UniProtKB-KW"/>
</dbReference>
<dbReference type="EMBL" id="JBFNQD010000002">
    <property type="protein sequence ID" value="MEW9305486.1"/>
    <property type="molecule type" value="Genomic_DNA"/>
</dbReference>
<dbReference type="SUPFAM" id="SSF53448">
    <property type="entry name" value="Nucleotide-diphospho-sugar transferases"/>
    <property type="match status" value="1"/>
</dbReference>
<evidence type="ECO:0000256" key="1">
    <source>
        <dbReference type="ARBA" id="ARBA00006739"/>
    </source>
</evidence>
<dbReference type="PANTHER" id="PTHR43179:SF12">
    <property type="entry name" value="GALACTOFURANOSYLTRANSFERASE GLFT2"/>
    <property type="match status" value="1"/>
</dbReference>
<keyword evidence="3 5" id="KW-0808">Transferase</keyword>
<gene>
    <name evidence="5" type="ORF">ABXS05_08065</name>
</gene>
<name>A0ABV3PIN0_9HYPH</name>
<sequence>MRGDGKEDLHHGEIGVKAHENMRIAVAIATAGRRDVLTETVRVMMGQERRPDDFLICPAKPADADEAALRQIVPGLKMIAGPVGLPHQRNALMAATDADIVMFFDDDFLPAPDFLAETVRLFVENPDMVMVTGTVLADGAPGAGLGMREGLDRLAVAGPNRAADTLEPVYNGYGCNMAVRLEPVRRHGLAFDEKLPLYAWLEDVDFSRQLAPFGRIVKSGRLRGVHLGTKSGGRSPGRRLGYSQIANRVYIMRKGNMSLRGALEGSIENLASNLVKSAFPEPWTDRRGRLAGNLLALWDLVRGQLDPARILKL</sequence>